<dbReference type="SUPFAM" id="SSF56784">
    <property type="entry name" value="HAD-like"/>
    <property type="match status" value="1"/>
</dbReference>
<dbReference type="InterPro" id="IPR036412">
    <property type="entry name" value="HAD-like_sf"/>
</dbReference>
<sequence length="44" mass="4817">MVTGDDPGVHEGKPAPDLLQVCVRRLGVQPCDCMYVGDTTRWIS</sequence>
<organism evidence="1 2">
    <name type="scientific">Candidatus Andersenbacteria bacterium CG10_big_fil_rev_8_21_14_0_10_54_11</name>
    <dbReference type="NCBI Taxonomy" id="1974485"/>
    <lineage>
        <taxon>Bacteria</taxon>
        <taxon>Candidatus Anderseniibacteriota</taxon>
    </lineage>
</organism>
<dbReference type="AlphaFoldDB" id="A0A2M6WZL5"/>
<evidence type="ECO:0008006" key="3">
    <source>
        <dbReference type="Google" id="ProtNLM"/>
    </source>
</evidence>
<evidence type="ECO:0000313" key="1">
    <source>
        <dbReference type="EMBL" id="PIT98197.1"/>
    </source>
</evidence>
<evidence type="ECO:0000313" key="2">
    <source>
        <dbReference type="Proteomes" id="UP000230731"/>
    </source>
</evidence>
<dbReference type="Gene3D" id="3.40.50.1000">
    <property type="entry name" value="HAD superfamily/HAD-like"/>
    <property type="match status" value="1"/>
</dbReference>
<name>A0A2M6WZL5_9BACT</name>
<comment type="caution">
    <text evidence="1">The sequence shown here is derived from an EMBL/GenBank/DDBJ whole genome shotgun (WGS) entry which is preliminary data.</text>
</comment>
<reference evidence="2" key="1">
    <citation type="submission" date="2017-09" db="EMBL/GenBank/DDBJ databases">
        <title>Depth-based differentiation of microbial function through sediment-hosted aquifers and enrichment of novel symbionts in the deep terrestrial subsurface.</title>
        <authorList>
            <person name="Probst A.J."/>
            <person name="Ladd B."/>
            <person name="Jarett J.K."/>
            <person name="Geller-Mcgrath D.E."/>
            <person name="Sieber C.M.K."/>
            <person name="Emerson J.B."/>
            <person name="Anantharaman K."/>
            <person name="Thomas B.C."/>
            <person name="Malmstrom R."/>
            <person name="Stieglmeier M."/>
            <person name="Klingl A."/>
            <person name="Woyke T."/>
            <person name="Ryan C.M."/>
            <person name="Banfield J.F."/>
        </authorList>
    </citation>
    <scope>NUCLEOTIDE SEQUENCE [LARGE SCALE GENOMIC DNA]</scope>
</reference>
<dbReference type="Pfam" id="PF00702">
    <property type="entry name" value="Hydrolase"/>
    <property type="match status" value="1"/>
</dbReference>
<dbReference type="EMBL" id="PEZP01000024">
    <property type="protein sequence ID" value="PIT98197.1"/>
    <property type="molecule type" value="Genomic_DNA"/>
</dbReference>
<gene>
    <name evidence="1" type="ORF">COT71_02035</name>
</gene>
<dbReference type="Proteomes" id="UP000230731">
    <property type="component" value="Unassembled WGS sequence"/>
</dbReference>
<protein>
    <recommendedName>
        <fullName evidence="3">HAD family hydrolase</fullName>
    </recommendedName>
</protein>
<accession>A0A2M6WZL5</accession>
<proteinExistence type="predicted"/>
<dbReference type="InterPro" id="IPR023214">
    <property type="entry name" value="HAD_sf"/>
</dbReference>